<dbReference type="Proteomes" id="UP001176521">
    <property type="component" value="Unassembled WGS sequence"/>
</dbReference>
<organism evidence="3 4">
    <name type="scientific">Tilletia horrida</name>
    <dbReference type="NCBI Taxonomy" id="155126"/>
    <lineage>
        <taxon>Eukaryota</taxon>
        <taxon>Fungi</taxon>
        <taxon>Dikarya</taxon>
        <taxon>Basidiomycota</taxon>
        <taxon>Ustilaginomycotina</taxon>
        <taxon>Exobasidiomycetes</taxon>
        <taxon>Tilletiales</taxon>
        <taxon>Tilletiaceae</taxon>
        <taxon>Tilletia</taxon>
    </lineage>
</organism>
<name>A0AAN6G6C7_9BASI</name>
<evidence type="ECO:0000256" key="2">
    <source>
        <dbReference type="SAM" id="Phobius"/>
    </source>
</evidence>
<protein>
    <recommendedName>
        <fullName evidence="5">DUF202 domain-containing protein</fullName>
    </recommendedName>
</protein>
<keyword evidence="2" id="KW-0472">Membrane</keyword>
<feature type="region of interest" description="Disordered" evidence="1">
    <location>
        <begin position="1"/>
        <end position="125"/>
    </location>
</feature>
<dbReference type="GO" id="GO:0012505">
    <property type="term" value="C:endomembrane system"/>
    <property type="evidence" value="ECO:0007669"/>
    <property type="project" value="UniProtKB-SubCell"/>
</dbReference>
<gene>
    <name evidence="3" type="ORF">OC842_006905</name>
</gene>
<feature type="compositionally biased region" description="Basic and acidic residues" evidence="1">
    <location>
        <begin position="83"/>
        <end position="106"/>
    </location>
</feature>
<evidence type="ECO:0000313" key="4">
    <source>
        <dbReference type="Proteomes" id="UP001176521"/>
    </source>
</evidence>
<keyword evidence="2" id="KW-1133">Transmembrane helix</keyword>
<comment type="caution">
    <text evidence="3">The sequence shown here is derived from an EMBL/GenBank/DDBJ whole genome shotgun (WGS) entry which is preliminary data.</text>
</comment>
<dbReference type="AlphaFoldDB" id="A0AAN6G6C7"/>
<feature type="transmembrane region" description="Helical" evidence="2">
    <location>
        <begin position="172"/>
        <end position="192"/>
    </location>
</feature>
<evidence type="ECO:0000256" key="1">
    <source>
        <dbReference type="SAM" id="MobiDB-lite"/>
    </source>
</evidence>
<feature type="compositionally biased region" description="Polar residues" evidence="1">
    <location>
        <begin position="233"/>
        <end position="243"/>
    </location>
</feature>
<sequence>MSHGQDKAALAPAQQPQPQLRVQVPPAATRDVQGSSPAPSPRTALLQRRSYAHADNDGGGGVRQAHYGSTSQSGLPSGSRSQQDVEEHGGAAGRRDGPGTEGHDLADDGAAADVPRPSSLRSVRTHTSVVYSKNNVLDLRAAQRTFDGSYARTALGQLSYSVVILRLFQSEFYLVGIAYVALAVVLLILSIMRYKLTMESPEETIDEGRPQQPSSSQTPRHREEDSAALAADNQGQDVAVSPTTRRQSLATQASVHSHHTPRHVPKINDVFRTAGDVVAFATVFILALQIALLVLILKL</sequence>
<keyword evidence="4" id="KW-1185">Reference proteome</keyword>
<feature type="compositionally biased region" description="Low complexity" evidence="1">
    <location>
        <begin position="8"/>
        <end position="28"/>
    </location>
</feature>
<reference evidence="3" key="1">
    <citation type="journal article" date="2023" name="PhytoFront">
        <title>Draft Genome Resources of Seven Strains of Tilletia horrida, Causal Agent of Kernel Smut of Rice.</title>
        <authorList>
            <person name="Khanal S."/>
            <person name="Antony Babu S."/>
            <person name="Zhou X.G."/>
        </authorList>
    </citation>
    <scope>NUCLEOTIDE SEQUENCE</scope>
    <source>
        <strain evidence="3">TX3</strain>
    </source>
</reference>
<evidence type="ECO:0008006" key="5">
    <source>
        <dbReference type="Google" id="ProtNLM"/>
    </source>
</evidence>
<dbReference type="EMBL" id="JAPDMQ010000716">
    <property type="protein sequence ID" value="KAK0521045.1"/>
    <property type="molecule type" value="Genomic_DNA"/>
</dbReference>
<proteinExistence type="predicted"/>
<feature type="compositionally biased region" description="Polar residues" evidence="1">
    <location>
        <begin position="67"/>
        <end position="82"/>
    </location>
</feature>
<feature type="region of interest" description="Disordered" evidence="1">
    <location>
        <begin position="201"/>
        <end position="243"/>
    </location>
</feature>
<evidence type="ECO:0000313" key="3">
    <source>
        <dbReference type="EMBL" id="KAK0521045.1"/>
    </source>
</evidence>
<accession>A0AAN6G6C7</accession>
<feature type="transmembrane region" description="Helical" evidence="2">
    <location>
        <begin position="277"/>
        <end position="297"/>
    </location>
</feature>
<dbReference type="PANTHER" id="PTHR38646">
    <property type="entry name" value="YALI0F00814P"/>
    <property type="match status" value="1"/>
</dbReference>
<dbReference type="PANTHER" id="PTHR38646:SF1">
    <property type="entry name" value="DUF202 DOMAIN-CONTAINING PROTEIN"/>
    <property type="match status" value="1"/>
</dbReference>
<keyword evidence="2" id="KW-0812">Transmembrane</keyword>